<name>A0AAW2VDG9_9LAMI</name>
<dbReference type="EMBL" id="JACGWN010000010">
    <property type="protein sequence ID" value="KAL0427609.1"/>
    <property type="molecule type" value="Genomic_DNA"/>
</dbReference>
<evidence type="ECO:0000313" key="2">
    <source>
        <dbReference type="EMBL" id="KAL0427609.1"/>
    </source>
</evidence>
<reference evidence="2" key="2">
    <citation type="journal article" date="2024" name="Plant">
        <title>Genomic evolution and insights into agronomic trait innovations of Sesamum species.</title>
        <authorList>
            <person name="Miao H."/>
            <person name="Wang L."/>
            <person name="Qu L."/>
            <person name="Liu H."/>
            <person name="Sun Y."/>
            <person name="Le M."/>
            <person name="Wang Q."/>
            <person name="Wei S."/>
            <person name="Zheng Y."/>
            <person name="Lin W."/>
            <person name="Duan Y."/>
            <person name="Cao H."/>
            <person name="Xiong S."/>
            <person name="Wang X."/>
            <person name="Wei L."/>
            <person name="Li C."/>
            <person name="Ma Q."/>
            <person name="Ju M."/>
            <person name="Zhao R."/>
            <person name="Li G."/>
            <person name="Mu C."/>
            <person name="Tian Q."/>
            <person name="Mei H."/>
            <person name="Zhang T."/>
            <person name="Gao T."/>
            <person name="Zhang H."/>
        </authorList>
    </citation>
    <scope>NUCLEOTIDE SEQUENCE</scope>
    <source>
        <strain evidence="2">KEN1</strain>
    </source>
</reference>
<feature type="domain" description="Reverse transcriptase Ty1/copia-type" evidence="1">
    <location>
        <begin position="80"/>
        <end position="138"/>
    </location>
</feature>
<proteinExistence type="predicted"/>
<organism evidence="2">
    <name type="scientific">Sesamum latifolium</name>
    <dbReference type="NCBI Taxonomy" id="2727402"/>
    <lineage>
        <taxon>Eukaryota</taxon>
        <taxon>Viridiplantae</taxon>
        <taxon>Streptophyta</taxon>
        <taxon>Embryophyta</taxon>
        <taxon>Tracheophyta</taxon>
        <taxon>Spermatophyta</taxon>
        <taxon>Magnoliopsida</taxon>
        <taxon>eudicotyledons</taxon>
        <taxon>Gunneridae</taxon>
        <taxon>Pentapetalae</taxon>
        <taxon>asterids</taxon>
        <taxon>lamiids</taxon>
        <taxon>Lamiales</taxon>
        <taxon>Pedaliaceae</taxon>
        <taxon>Sesamum</taxon>
    </lineage>
</organism>
<protein>
    <submittedName>
        <fullName evidence="2">Retrovirus-related Pol polyprotein from transposon RE2</fullName>
    </submittedName>
</protein>
<reference evidence="2" key="1">
    <citation type="submission" date="2020-06" db="EMBL/GenBank/DDBJ databases">
        <authorList>
            <person name="Li T."/>
            <person name="Hu X."/>
            <person name="Zhang T."/>
            <person name="Song X."/>
            <person name="Zhang H."/>
            <person name="Dai N."/>
            <person name="Sheng W."/>
            <person name="Hou X."/>
            <person name="Wei L."/>
        </authorList>
    </citation>
    <scope>NUCLEOTIDE SEQUENCE</scope>
    <source>
        <strain evidence="2">KEN1</strain>
        <tissue evidence="2">Leaf</tissue>
    </source>
</reference>
<accession>A0AAW2VDG9</accession>
<comment type="caution">
    <text evidence="2">The sequence shown here is derived from an EMBL/GenBank/DDBJ whole genome shotgun (WGS) entry which is preliminary data.</text>
</comment>
<dbReference type="AlphaFoldDB" id="A0AAW2VDG9"/>
<sequence>MAVSGLEFGEYREPVNLHTETSLRRSEWVRQPSTRLRDYVCHTVYCLDPSYVPPASSSSSIRDSSWREAMKAEIDALERNGTWTITDLSLDKKAIGCKWVYKIKYNSDGIIEHFKARLIVLGKNQVEGIDYHETFAPV</sequence>
<gene>
    <name evidence="2" type="ORF">Slati_2935700</name>
</gene>
<dbReference type="Pfam" id="PF07727">
    <property type="entry name" value="RVT_2"/>
    <property type="match status" value="1"/>
</dbReference>
<evidence type="ECO:0000259" key="1">
    <source>
        <dbReference type="Pfam" id="PF07727"/>
    </source>
</evidence>
<dbReference type="InterPro" id="IPR013103">
    <property type="entry name" value="RVT_2"/>
</dbReference>